<keyword evidence="10" id="KW-0472">Membrane</keyword>
<feature type="transmembrane region" description="Helical" evidence="10">
    <location>
        <begin position="383"/>
        <end position="404"/>
    </location>
</feature>
<evidence type="ECO:0000313" key="13">
    <source>
        <dbReference type="Proteomes" id="UP000078550"/>
    </source>
</evidence>
<keyword evidence="10" id="KW-1133">Transmembrane helix</keyword>
<feature type="compositionally biased region" description="Basic and acidic residues" evidence="9">
    <location>
        <begin position="120"/>
        <end position="135"/>
    </location>
</feature>
<protein>
    <recommendedName>
        <fullName evidence="2">ubiquitinyl hydrolase 1</fullName>
        <ecNumber evidence="2">3.4.19.12</ecNumber>
    </recommendedName>
</protein>
<dbReference type="InterPro" id="IPR039663">
    <property type="entry name" value="AIP/AIPL1/TTC9"/>
</dbReference>
<dbReference type="GO" id="GO:0004843">
    <property type="term" value="F:cysteine-type deubiquitinase activity"/>
    <property type="evidence" value="ECO:0007669"/>
    <property type="project" value="UniProtKB-EC"/>
</dbReference>
<reference evidence="13" key="1">
    <citation type="submission" date="2016-05" db="EMBL/GenBank/DDBJ databases">
        <authorList>
            <person name="Naeem Raeece"/>
        </authorList>
    </citation>
    <scope>NUCLEOTIDE SEQUENCE [LARGE SCALE GENOMIC DNA]</scope>
</reference>
<evidence type="ECO:0000313" key="12">
    <source>
        <dbReference type="EMBL" id="SBT35434.1"/>
    </source>
</evidence>
<dbReference type="PANTHER" id="PTHR11242:SF0">
    <property type="entry name" value="TPR_REGION DOMAIN-CONTAINING PROTEIN"/>
    <property type="match status" value="1"/>
</dbReference>
<evidence type="ECO:0000256" key="10">
    <source>
        <dbReference type="SAM" id="Phobius"/>
    </source>
</evidence>
<dbReference type="InterPro" id="IPR011990">
    <property type="entry name" value="TPR-like_helical_dom_sf"/>
</dbReference>
<dbReference type="GO" id="GO:0016579">
    <property type="term" value="P:protein deubiquitination"/>
    <property type="evidence" value="ECO:0007669"/>
    <property type="project" value="InterPro"/>
</dbReference>
<dbReference type="PANTHER" id="PTHR11242">
    <property type="entry name" value="ARYL HYDROCARBON RECEPTOR INTERACTING PROTEIN RELATED"/>
    <property type="match status" value="1"/>
</dbReference>
<keyword evidence="6" id="KW-0378">Hydrolase</keyword>
<keyword evidence="5" id="KW-0833">Ubl conjugation pathway</keyword>
<dbReference type="PROSITE" id="PS50005">
    <property type="entry name" value="TPR"/>
    <property type="match status" value="1"/>
</dbReference>
<dbReference type="InterPro" id="IPR019734">
    <property type="entry name" value="TPR_rpt"/>
</dbReference>
<feature type="repeat" description="TPR" evidence="8">
    <location>
        <begin position="219"/>
        <end position="252"/>
    </location>
</feature>
<dbReference type="AlphaFoldDB" id="A0A1A8YVG1"/>
<gene>
    <name evidence="12" type="ORF">POVWA2_025020</name>
</gene>
<name>A0A1A8YVG1_PLAOA</name>
<evidence type="ECO:0000256" key="4">
    <source>
        <dbReference type="ARBA" id="ARBA00022737"/>
    </source>
</evidence>
<comment type="catalytic activity">
    <reaction evidence="1">
        <text>Thiol-dependent hydrolysis of ester, thioester, amide, peptide and isopeptide bonds formed by the C-terminal Gly of ubiquitin (a 76-residue protein attached to proteins as an intracellular targeting signal).</text>
        <dbReference type="EC" id="3.4.19.12"/>
    </reaction>
</comment>
<dbReference type="SMART" id="SM01246">
    <property type="entry name" value="Josephin"/>
    <property type="match status" value="1"/>
</dbReference>
<dbReference type="SMART" id="SM00028">
    <property type="entry name" value="TPR"/>
    <property type="match status" value="2"/>
</dbReference>
<evidence type="ECO:0000256" key="5">
    <source>
        <dbReference type="ARBA" id="ARBA00022786"/>
    </source>
</evidence>
<dbReference type="EMBL" id="FLRE01000101">
    <property type="protein sequence ID" value="SBT35434.1"/>
    <property type="molecule type" value="Genomic_DNA"/>
</dbReference>
<feature type="region of interest" description="Disordered" evidence="9">
    <location>
        <begin position="27"/>
        <end position="72"/>
    </location>
</feature>
<evidence type="ECO:0000256" key="1">
    <source>
        <dbReference type="ARBA" id="ARBA00000707"/>
    </source>
</evidence>
<keyword evidence="7 8" id="KW-0802">TPR repeat</keyword>
<dbReference type="Gene3D" id="3.90.70.40">
    <property type="match status" value="1"/>
</dbReference>
<proteinExistence type="predicted"/>
<dbReference type="GO" id="GO:0006508">
    <property type="term" value="P:proteolysis"/>
    <property type="evidence" value="ECO:0007669"/>
    <property type="project" value="UniProtKB-KW"/>
</dbReference>
<evidence type="ECO:0000259" key="11">
    <source>
        <dbReference type="SMART" id="SM01246"/>
    </source>
</evidence>
<evidence type="ECO:0000256" key="3">
    <source>
        <dbReference type="ARBA" id="ARBA00022670"/>
    </source>
</evidence>
<keyword evidence="4" id="KW-0677">Repeat</keyword>
<accession>A0A1A8YVG1</accession>
<evidence type="ECO:0000256" key="7">
    <source>
        <dbReference type="ARBA" id="ARBA00022803"/>
    </source>
</evidence>
<keyword evidence="10" id="KW-0812">Transmembrane</keyword>
<evidence type="ECO:0000256" key="9">
    <source>
        <dbReference type="SAM" id="MobiDB-lite"/>
    </source>
</evidence>
<evidence type="ECO:0000256" key="2">
    <source>
        <dbReference type="ARBA" id="ARBA00012759"/>
    </source>
</evidence>
<dbReference type="EC" id="3.4.19.12" evidence="2"/>
<dbReference type="InterPro" id="IPR006155">
    <property type="entry name" value="Josephin"/>
</dbReference>
<feature type="domain" description="Josephin" evidence="11">
    <location>
        <begin position="441"/>
        <end position="666"/>
    </location>
</feature>
<dbReference type="GO" id="GO:0016853">
    <property type="term" value="F:isomerase activity"/>
    <property type="evidence" value="ECO:0007669"/>
    <property type="project" value="UniProtKB-KW"/>
</dbReference>
<dbReference type="PROSITE" id="PS50293">
    <property type="entry name" value="TPR_REGION"/>
    <property type="match status" value="1"/>
</dbReference>
<dbReference type="SUPFAM" id="SSF48452">
    <property type="entry name" value="TPR-like"/>
    <property type="match status" value="1"/>
</dbReference>
<dbReference type="Pfam" id="PF02099">
    <property type="entry name" value="Josephin"/>
    <property type="match status" value="1"/>
</dbReference>
<dbReference type="Pfam" id="PF13181">
    <property type="entry name" value="TPR_8"/>
    <property type="match status" value="1"/>
</dbReference>
<evidence type="ECO:0000256" key="6">
    <source>
        <dbReference type="ARBA" id="ARBA00022801"/>
    </source>
</evidence>
<sequence>MTVRTSEDVYNFVKDCIKIKEEIECTEKRKEKGKNASHLASSDLASSHLPGRHLPSADLPSTDLPSADLPSADLPSADLQKYNLDYSKFERCIKEIEDEEEEEKNREENKKSFLNGRNPCTHDHSKERQLYEKSSKEKIKASNAFNEEGKKLFYEKNYKLACVYFRKGLIQLDYSFPDTEQEKKEQNRLEINLHLNLALTKFYIFLPFCQVLSLDRNNVKAYYRKGKAYMSLDLYDEAREEFRKVLEIDPSDINAKQSLLTLRNKILIYNKKKKLVCSKFFSFNECKEQREKEELDTSTNYDADDKKKENKCSNPEPCMDTTMVKKEDYNFRNRHMGKLKINTLSNMITHNNTYRDKQEEYIFMINSSKLFEKNSQFFLMNKIFLYLFIFFLILLLLYIFIFIFTTNKKFPMLLLLSSLSGLSLITLYTVPHPSFKGEGESQSKLYCLVHTANNILQAHMFSPDDFKKYESNLDYSTLEKQKFVRNNDTVDDQSSKELMDVREKDKLSYENIFSYIKRGIYYFGNFNINILYFFMNKYNMELNWVDNKEIFQKINKEKCTTLFDDKYLNNKKLIAFVINVVKIKFFDIYHHRHFYALRKISGIKIFFTHFYETPVGKYRKCIHFRIILQMTVTHFARTTGMWFKLDSSLDKPILFPTNEEVRLMKQ</sequence>
<feature type="compositionally biased region" description="Low complexity" evidence="9">
    <location>
        <begin position="36"/>
        <end position="49"/>
    </location>
</feature>
<keyword evidence="12" id="KW-0413">Isomerase</keyword>
<dbReference type="Gene3D" id="1.25.40.10">
    <property type="entry name" value="Tetratricopeptide repeat domain"/>
    <property type="match status" value="2"/>
</dbReference>
<organism evidence="12 13">
    <name type="scientific">Plasmodium ovale wallikeri</name>
    <dbReference type="NCBI Taxonomy" id="864142"/>
    <lineage>
        <taxon>Eukaryota</taxon>
        <taxon>Sar</taxon>
        <taxon>Alveolata</taxon>
        <taxon>Apicomplexa</taxon>
        <taxon>Aconoidasida</taxon>
        <taxon>Haemosporida</taxon>
        <taxon>Plasmodiidae</taxon>
        <taxon>Plasmodium</taxon>
        <taxon>Plasmodium (Plasmodium)</taxon>
    </lineage>
</organism>
<feature type="region of interest" description="Disordered" evidence="9">
    <location>
        <begin position="98"/>
        <end position="135"/>
    </location>
</feature>
<keyword evidence="3" id="KW-0645">Protease</keyword>
<evidence type="ECO:0000256" key="8">
    <source>
        <dbReference type="PROSITE-ProRule" id="PRU00339"/>
    </source>
</evidence>
<dbReference type="Proteomes" id="UP000078550">
    <property type="component" value="Unassembled WGS sequence"/>
</dbReference>
<dbReference type="SUPFAM" id="SSF141571">
    <property type="entry name" value="Pentapeptide repeat-like"/>
    <property type="match status" value="1"/>
</dbReference>